<name>A4V6T5_PSEFS</name>
<gene>
    <name evidence="1" type="ordered locus">pQBR0215</name>
</gene>
<keyword evidence="1" id="KW-0614">Plasmid</keyword>
<proteinExistence type="predicted"/>
<dbReference type="AlphaFoldDB" id="A4V6T5"/>
<dbReference type="Proteomes" id="UP000002332">
    <property type="component" value="Plasmid pQBR103"/>
</dbReference>
<reference evidence="1 2" key="1">
    <citation type="journal article" date="2007" name="ISME J.">
        <title>Sequence-based analysis of pQBR103; a representative of a unique, transfer-proficient mega plasmid resident in the microbial community of sugar beet.</title>
        <authorList>
            <person name="Tett A."/>
            <person name="Spiers A.J."/>
            <person name="Crossman L.C."/>
            <person name="Ager D."/>
            <person name="Ciric L."/>
            <person name="Dow J.M."/>
            <person name="Fry J.C."/>
            <person name="Harris D."/>
            <person name="Lilley A."/>
            <person name="Oliver A."/>
            <person name="Parkhill J."/>
            <person name="Quail M.A."/>
            <person name="Rainey P.B."/>
            <person name="Saunders N.J."/>
            <person name="Seeger K."/>
            <person name="Snyder L.A.S."/>
            <person name="Squares R."/>
            <person name="Thomas C.M."/>
            <person name="Turner S.L."/>
            <person name="Zhang X.-X."/>
            <person name="Field D."/>
            <person name="Bailey M.J."/>
        </authorList>
    </citation>
    <scope>NUCLEOTIDE SEQUENCE [LARGE SCALE GENOMIC DNA]</scope>
    <source>
        <strain evidence="1">SBW25</strain>
        <plasmid evidence="2">pQBR103</plasmid>
    </source>
</reference>
<evidence type="ECO:0000313" key="2">
    <source>
        <dbReference type="Proteomes" id="UP000002332"/>
    </source>
</evidence>
<sequence>MSCLEFGRDADPERGSSLPLRLPIHTETLGFLEDDEFPVTRCFWHWDTGLTMEIINLSRSIQMSLHDTIHTTLRSTGYVTNGQASDLAESVENLIYLREAQLNRHIEALKAQLDSLHALISTAQEGTDKMNAEAYNARAVAIFKAISAPGLLLPVDVESLTAAGPKTGRVVIDCTGPITISDAYSDHPLDIVVIVRPLSLEGVASNRAYLERYCPGVGKEDAIADAFEEAEAAS</sequence>
<organism evidence="1 2">
    <name type="scientific">Pseudomonas fluorescens (strain SBW25)</name>
    <dbReference type="NCBI Taxonomy" id="216595"/>
    <lineage>
        <taxon>Bacteria</taxon>
        <taxon>Pseudomonadati</taxon>
        <taxon>Pseudomonadota</taxon>
        <taxon>Gammaproteobacteria</taxon>
        <taxon>Pseudomonadales</taxon>
        <taxon>Pseudomonadaceae</taxon>
        <taxon>Pseudomonas</taxon>
    </lineage>
</organism>
<dbReference type="PATRIC" id="fig|216595.4.peg.128"/>
<accession>A4V6T5</accession>
<protein>
    <submittedName>
        <fullName evidence="1">Uncharacterized protein</fullName>
    </submittedName>
</protein>
<evidence type="ECO:0000313" key="1">
    <source>
        <dbReference type="EMBL" id="CAM96247.1"/>
    </source>
</evidence>
<geneLocation type="plasmid" evidence="1 2">
    <name>pQBR103</name>
</geneLocation>
<dbReference type="EMBL" id="AM235768">
    <property type="protein sequence ID" value="CAM96247.1"/>
    <property type="molecule type" value="Genomic_DNA"/>
</dbReference>